<comment type="caution">
    <text evidence="1">The sequence shown here is derived from an EMBL/GenBank/DDBJ whole genome shotgun (WGS) entry which is preliminary data.</text>
</comment>
<keyword evidence="2" id="KW-1185">Reference proteome</keyword>
<dbReference type="AlphaFoldDB" id="A0A6B3RKJ0"/>
<dbReference type="EMBL" id="JAAIKE010000003">
    <property type="protein sequence ID" value="NEX46587.1"/>
    <property type="molecule type" value="Genomic_DNA"/>
</dbReference>
<accession>A0A6B3RKJ0</accession>
<name>A0A6B3RKJ0_9RHOB</name>
<organism evidence="1 2">
    <name type="scientific">Pseudotabrizicola algicola</name>
    <dbReference type="NCBI Taxonomy" id="2709381"/>
    <lineage>
        <taxon>Bacteria</taxon>
        <taxon>Pseudomonadati</taxon>
        <taxon>Pseudomonadota</taxon>
        <taxon>Alphaproteobacteria</taxon>
        <taxon>Rhodobacterales</taxon>
        <taxon>Paracoccaceae</taxon>
        <taxon>Pseudotabrizicola</taxon>
    </lineage>
</organism>
<evidence type="ECO:0000313" key="1">
    <source>
        <dbReference type="EMBL" id="NEX46587.1"/>
    </source>
</evidence>
<evidence type="ECO:0000313" key="2">
    <source>
        <dbReference type="Proteomes" id="UP000481421"/>
    </source>
</evidence>
<dbReference type="RefSeq" id="WP_164611445.1">
    <property type="nucleotide sequence ID" value="NZ_JAAIKE010000003.1"/>
</dbReference>
<gene>
    <name evidence="1" type="ORF">G3572_10255</name>
</gene>
<dbReference type="Proteomes" id="UP000481421">
    <property type="component" value="Unassembled WGS sequence"/>
</dbReference>
<reference evidence="1 2" key="1">
    <citation type="submission" date="2020-02" db="EMBL/GenBank/DDBJ databases">
        <title>Rhodobacter algicola sp. nov., isolated from microalga culture.</title>
        <authorList>
            <person name="Park C.-Y."/>
        </authorList>
    </citation>
    <scope>NUCLEOTIDE SEQUENCE [LARGE SCALE GENOMIC DNA]</scope>
    <source>
        <strain evidence="1 2">ETT8</strain>
    </source>
</reference>
<proteinExistence type="predicted"/>
<protein>
    <submittedName>
        <fullName evidence="1">Uncharacterized protein</fullName>
    </submittedName>
</protein>
<sequence length="63" mass="6616">MTGPRKTPVTHWAGGAAALLFSDGSPQQAAANLTKILKAFPISGEQRRPGLIFANLTNSRNAP</sequence>